<comment type="subcellular location">
    <subcellularLocation>
        <location evidence="1">Cell projection</location>
        <location evidence="1">Cilium</location>
    </subcellularLocation>
    <subcellularLocation>
        <location evidence="2">Cytoplasm</location>
        <location evidence="2">Cytoskeleton</location>
    </subcellularLocation>
</comment>
<evidence type="ECO:0000256" key="1">
    <source>
        <dbReference type="ARBA" id="ARBA00004138"/>
    </source>
</evidence>
<keyword evidence="4" id="KW-0206">Cytoskeleton</keyword>
<evidence type="ECO:0000256" key="5">
    <source>
        <dbReference type="ARBA" id="ARBA00023273"/>
    </source>
</evidence>
<protein>
    <submittedName>
        <fullName evidence="9">Enkurin</fullName>
    </submittedName>
</protein>
<keyword evidence="8" id="KW-1185">Reference proteome</keyword>
<proteinExistence type="predicted"/>
<evidence type="ECO:0000256" key="2">
    <source>
        <dbReference type="ARBA" id="ARBA00004245"/>
    </source>
</evidence>
<dbReference type="InterPro" id="IPR052102">
    <property type="entry name" value="Enkurin_domain-protein"/>
</dbReference>
<dbReference type="Proteomes" id="UP000515204">
    <property type="component" value="Unplaced"/>
</dbReference>
<reference evidence="9" key="1">
    <citation type="submission" date="2025-08" db="UniProtKB">
        <authorList>
            <consortium name="RefSeq"/>
        </authorList>
    </citation>
    <scope>IDENTIFICATION</scope>
</reference>
<gene>
    <name evidence="9" type="primary">LOC106747741</name>
</gene>
<feature type="domain" description="Enkurin" evidence="7">
    <location>
        <begin position="74"/>
        <end position="166"/>
    </location>
</feature>
<dbReference type="Pfam" id="PF13864">
    <property type="entry name" value="Enkurin"/>
    <property type="match status" value="1"/>
</dbReference>
<dbReference type="GO" id="GO:0005516">
    <property type="term" value="F:calmodulin binding"/>
    <property type="evidence" value="ECO:0007669"/>
    <property type="project" value="TreeGrafter"/>
</dbReference>
<dbReference type="AlphaFoldDB" id="A0A6P3XS85"/>
<dbReference type="PROSITE" id="PS51665">
    <property type="entry name" value="ENKURIN"/>
    <property type="match status" value="1"/>
</dbReference>
<evidence type="ECO:0000256" key="3">
    <source>
        <dbReference type="ARBA" id="ARBA00022490"/>
    </source>
</evidence>
<evidence type="ECO:0000256" key="4">
    <source>
        <dbReference type="ARBA" id="ARBA00023212"/>
    </source>
</evidence>
<dbReference type="PANTHER" id="PTHR21490">
    <property type="entry name" value="ENKURIN-RELATED"/>
    <property type="match status" value="1"/>
</dbReference>
<keyword evidence="3" id="KW-0963">Cytoplasm</keyword>
<name>A0A6P3XS85_DINQU</name>
<dbReference type="GO" id="GO:0001669">
    <property type="term" value="C:acrosomal vesicle"/>
    <property type="evidence" value="ECO:0007669"/>
    <property type="project" value="TreeGrafter"/>
</dbReference>
<keyword evidence="6" id="KW-0175">Coiled coil</keyword>
<feature type="coiled-coil region" evidence="6">
    <location>
        <begin position="134"/>
        <end position="161"/>
    </location>
</feature>
<sequence length="195" mass="22922">MADLPEELVVAGGKDFIQQNILHVQRSSPKEPKQRSVDTRRGDTRDLKYSGLIPIYVHKKNYGKVPRFIAADARAAAMGVETTERRDLDEDKMPEIPSCRYIDKEERKALLDGMKDKWGDLMEQFQRLPLNVAVAHVQKRKSRLERELQQLEKDIALIERYPHMYVYDVLDDVKQCEQRHFHIVQREEPRCIRPN</sequence>
<dbReference type="InterPro" id="IPR027012">
    <property type="entry name" value="Enkurin_dom"/>
</dbReference>
<keyword evidence="5" id="KW-0966">Cell projection</keyword>
<dbReference type="OrthoDB" id="2123594at2759"/>
<evidence type="ECO:0000259" key="7">
    <source>
        <dbReference type="PROSITE" id="PS51665"/>
    </source>
</evidence>
<dbReference type="KEGG" id="dqu:106747741"/>
<dbReference type="GO" id="GO:0005879">
    <property type="term" value="C:axonemal microtubule"/>
    <property type="evidence" value="ECO:0007669"/>
    <property type="project" value="TreeGrafter"/>
</dbReference>
<organism evidence="8 9">
    <name type="scientific">Dinoponera quadriceps</name>
    <name type="common">South American ant</name>
    <dbReference type="NCBI Taxonomy" id="609295"/>
    <lineage>
        <taxon>Eukaryota</taxon>
        <taxon>Metazoa</taxon>
        <taxon>Ecdysozoa</taxon>
        <taxon>Arthropoda</taxon>
        <taxon>Hexapoda</taxon>
        <taxon>Insecta</taxon>
        <taxon>Pterygota</taxon>
        <taxon>Neoptera</taxon>
        <taxon>Endopterygota</taxon>
        <taxon>Hymenoptera</taxon>
        <taxon>Apocrita</taxon>
        <taxon>Aculeata</taxon>
        <taxon>Formicoidea</taxon>
        <taxon>Formicidae</taxon>
        <taxon>Ponerinae</taxon>
        <taxon>Ponerini</taxon>
        <taxon>Dinoponera</taxon>
    </lineage>
</organism>
<dbReference type="GeneID" id="106747741"/>
<accession>A0A6P3XS85</accession>
<dbReference type="RefSeq" id="XP_014481087.1">
    <property type="nucleotide sequence ID" value="XM_014625601.1"/>
</dbReference>
<evidence type="ECO:0000313" key="9">
    <source>
        <dbReference type="RefSeq" id="XP_014481087.1"/>
    </source>
</evidence>
<evidence type="ECO:0000313" key="8">
    <source>
        <dbReference type="Proteomes" id="UP000515204"/>
    </source>
</evidence>
<dbReference type="PANTHER" id="PTHR21490:SF0">
    <property type="entry name" value="ENKURIN"/>
    <property type="match status" value="1"/>
</dbReference>
<evidence type="ECO:0000256" key="6">
    <source>
        <dbReference type="SAM" id="Coils"/>
    </source>
</evidence>